<accession>A0A8S5SBG5</accession>
<dbReference type="PANTHER" id="PTHR36449:SF1">
    <property type="entry name" value="ACETYLTRANSFERASE"/>
    <property type="match status" value="1"/>
</dbReference>
<sequence>MNYRTISLKVLIDEFGKKKAFELLSKFSCPLNNDVEEFVHQKAIPFERAGMARTYLVVAEDSQTSYGICAIYSITTKSISISKEMTNSFRKTAFGTTYAVGNPVNTILIGQLAKNYQDGNDQYITGEILMSLIIDYVRKIDILVPSVSVYVECENKECLKKYYEKYGFVNFSTNKDGLLQYIVSTKKFISPEYEKEHIKVEREKQLV</sequence>
<dbReference type="PANTHER" id="PTHR36449">
    <property type="entry name" value="ACETYLTRANSFERASE-RELATED"/>
    <property type="match status" value="1"/>
</dbReference>
<proteinExistence type="predicted"/>
<dbReference type="Gene3D" id="3.40.630.30">
    <property type="match status" value="1"/>
</dbReference>
<keyword evidence="1" id="KW-0808">Transferase</keyword>
<evidence type="ECO:0000256" key="1">
    <source>
        <dbReference type="ARBA" id="ARBA00022679"/>
    </source>
</evidence>
<evidence type="ECO:0000256" key="2">
    <source>
        <dbReference type="ARBA" id="ARBA00023315"/>
    </source>
</evidence>
<reference evidence="3" key="1">
    <citation type="journal article" date="2021" name="Proc. Natl. Acad. Sci. U.S.A.">
        <title>A Catalog of Tens of Thousands of Viruses from Human Metagenomes Reveals Hidden Associations with Chronic Diseases.</title>
        <authorList>
            <person name="Tisza M.J."/>
            <person name="Buck C.B."/>
        </authorList>
    </citation>
    <scope>NUCLEOTIDE SEQUENCE</scope>
    <source>
        <strain evidence="3">Ct4Z13</strain>
    </source>
</reference>
<dbReference type="GO" id="GO:0016746">
    <property type="term" value="F:acyltransferase activity"/>
    <property type="evidence" value="ECO:0007669"/>
    <property type="project" value="UniProtKB-KW"/>
</dbReference>
<name>A0A8S5SBG5_9CAUD</name>
<evidence type="ECO:0000313" key="3">
    <source>
        <dbReference type="EMBL" id="DAF48273.1"/>
    </source>
</evidence>
<keyword evidence="2" id="KW-0012">Acyltransferase</keyword>
<protein>
    <submittedName>
        <fullName evidence="3">Uncharacterized protein</fullName>
    </submittedName>
</protein>
<organism evidence="3">
    <name type="scientific">Siphoviridae sp. ct4Z13</name>
    <dbReference type="NCBI Taxonomy" id="2827778"/>
    <lineage>
        <taxon>Viruses</taxon>
        <taxon>Duplodnaviria</taxon>
        <taxon>Heunggongvirae</taxon>
        <taxon>Uroviricota</taxon>
        <taxon>Caudoviricetes</taxon>
    </lineage>
</organism>
<dbReference type="EMBL" id="BK032566">
    <property type="protein sequence ID" value="DAF48273.1"/>
    <property type="molecule type" value="Genomic_DNA"/>
</dbReference>